<dbReference type="Proteomes" id="UP001524586">
    <property type="component" value="Unassembled WGS sequence"/>
</dbReference>
<keyword evidence="2" id="KW-1185">Reference proteome</keyword>
<evidence type="ECO:0000313" key="1">
    <source>
        <dbReference type="EMBL" id="MCQ8126922.1"/>
    </source>
</evidence>
<name>A0ABT1TZD3_9GAMM</name>
<protein>
    <submittedName>
        <fullName evidence="1">Uncharacterized protein</fullName>
    </submittedName>
</protein>
<organism evidence="1 2">
    <name type="scientific">Methylomonas rivi</name>
    <dbReference type="NCBI Taxonomy" id="2952226"/>
    <lineage>
        <taxon>Bacteria</taxon>
        <taxon>Pseudomonadati</taxon>
        <taxon>Pseudomonadota</taxon>
        <taxon>Gammaproteobacteria</taxon>
        <taxon>Methylococcales</taxon>
        <taxon>Methylococcaceae</taxon>
        <taxon>Methylomonas</taxon>
    </lineage>
</organism>
<evidence type="ECO:0000313" key="2">
    <source>
        <dbReference type="Proteomes" id="UP001524586"/>
    </source>
</evidence>
<gene>
    <name evidence="1" type="ORF">NP596_00515</name>
</gene>
<proteinExistence type="predicted"/>
<dbReference type="RefSeq" id="WP_256613239.1">
    <property type="nucleotide sequence ID" value="NZ_JANIBK010000001.1"/>
</dbReference>
<sequence>MLSPEHSSEVDPDWIGLQNAIVETYAEKIESCIKHSAWKMLAVVMEARHAYLVRLFSPAVSEQYRTFLKQLAESILQQDVHIQARVEEQKNIIAQQQLSLDRGRRAVRTYASNN</sequence>
<accession>A0ABT1TZD3</accession>
<dbReference type="EMBL" id="JANIBK010000001">
    <property type="protein sequence ID" value="MCQ8126922.1"/>
    <property type="molecule type" value="Genomic_DNA"/>
</dbReference>
<reference evidence="1 2" key="1">
    <citation type="submission" date="2022-07" db="EMBL/GenBank/DDBJ databases">
        <title>Methylomonas rivi sp. nov., Methylomonas rosea sp. nov., Methylomonas aureus sp. nov. and Methylomonas subterranea sp. nov., four novel methanotrophs isolated from a freshwater creek and the deep terrestrial subsurface.</title>
        <authorList>
            <person name="Abin C."/>
            <person name="Sankaranarayanan K."/>
            <person name="Garner C."/>
            <person name="Sindelar R."/>
            <person name="Kotary K."/>
            <person name="Garner R."/>
            <person name="Barclay S."/>
            <person name="Lawson P."/>
            <person name="Krumholz L."/>
        </authorList>
    </citation>
    <scope>NUCLEOTIDE SEQUENCE [LARGE SCALE GENOMIC DNA]</scope>
    <source>
        <strain evidence="1 2">WSC-6</strain>
    </source>
</reference>
<comment type="caution">
    <text evidence="1">The sequence shown here is derived from an EMBL/GenBank/DDBJ whole genome shotgun (WGS) entry which is preliminary data.</text>
</comment>